<dbReference type="Pfam" id="PF01177">
    <property type="entry name" value="Asp_Glu_race"/>
    <property type="match status" value="1"/>
</dbReference>
<dbReference type="PANTHER" id="PTHR28047">
    <property type="entry name" value="PROTEIN DCG1"/>
    <property type="match status" value="1"/>
</dbReference>
<dbReference type="InterPro" id="IPR015942">
    <property type="entry name" value="Asp/Glu/hydantoin_racemase"/>
</dbReference>
<dbReference type="Gene3D" id="3.40.50.12500">
    <property type="match status" value="1"/>
</dbReference>
<sequence>MTSTRRAGDPTTTAAPLAPDAGRIIVLINPNSNAKTTRSMANHAARAAGDAARVVGESNEGVPPLLTTPQDLAAAGPGVVKIGIAAARDPRVRAIIVAAFGDPGLMALRAAIDKPVFGIREQAFLAAAEGGRAFGIATTIPDPGLHEAFREAAVALGYESRFLGTRAAPDDPATLMAKSPPELDAALARAVTASIADGAQAVIIGGGPLTSSALRLQPQFEIPLIIPVIAATEAAVREIAAT</sequence>
<name>A0A840SVU9_9RHOB</name>
<evidence type="ECO:0000256" key="1">
    <source>
        <dbReference type="ARBA" id="ARBA00038414"/>
    </source>
</evidence>
<comment type="caution">
    <text evidence="2">The sequence shown here is derived from an EMBL/GenBank/DDBJ whole genome shotgun (WGS) entry which is preliminary data.</text>
</comment>
<evidence type="ECO:0000313" key="3">
    <source>
        <dbReference type="Proteomes" id="UP000549457"/>
    </source>
</evidence>
<dbReference type="PANTHER" id="PTHR28047:SF5">
    <property type="entry name" value="PROTEIN DCG1"/>
    <property type="match status" value="1"/>
</dbReference>
<dbReference type="GO" id="GO:0047661">
    <property type="term" value="F:amino-acid racemase activity"/>
    <property type="evidence" value="ECO:0007669"/>
    <property type="project" value="InterPro"/>
</dbReference>
<dbReference type="RefSeq" id="WP_184153808.1">
    <property type="nucleotide sequence ID" value="NZ_JACHFM010000004.1"/>
</dbReference>
<gene>
    <name evidence="2" type="ORF">HNP73_003890</name>
</gene>
<protein>
    <submittedName>
        <fullName evidence="2">Asp/Glu/hydantoin racemase</fullName>
    </submittedName>
</protein>
<evidence type="ECO:0000313" key="2">
    <source>
        <dbReference type="EMBL" id="MBB5223936.1"/>
    </source>
</evidence>
<proteinExistence type="inferred from homology"/>
<comment type="similarity">
    <text evidence="1">Belongs to the HyuE racemase family.</text>
</comment>
<dbReference type="InterPro" id="IPR053714">
    <property type="entry name" value="Iso_Racemase_Enz_sf"/>
</dbReference>
<accession>A0A840SVU9</accession>
<keyword evidence="3" id="KW-1185">Reference proteome</keyword>
<reference evidence="2 3" key="1">
    <citation type="submission" date="2020-08" db="EMBL/GenBank/DDBJ databases">
        <title>Genomic Encyclopedia of Type Strains, Phase IV (KMG-IV): sequencing the most valuable type-strain genomes for metagenomic binning, comparative biology and taxonomic classification.</title>
        <authorList>
            <person name="Goeker M."/>
        </authorList>
    </citation>
    <scope>NUCLEOTIDE SEQUENCE [LARGE SCALE GENOMIC DNA]</scope>
    <source>
        <strain evidence="2 3">DSM 101730</strain>
    </source>
</reference>
<dbReference type="EMBL" id="JACHFM010000004">
    <property type="protein sequence ID" value="MBB5223936.1"/>
    <property type="molecule type" value="Genomic_DNA"/>
</dbReference>
<dbReference type="AlphaFoldDB" id="A0A840SVU9"/>
<dbReference type="InterPro" id="IPR052186">
    <property type="entry name" value="Hydantoin_racemase-like"/>
</dbReference>
<organism evidence="2 3">
    <name type="scientific">Amaricoccus macauensis</name>
    <dbReference type="NCBI Taxonomy" id="57001"/>
    <lineage>
        <taxon>Bacteria</taxon>
        <taxon>Pseudomonadati</taxon>
        <taxon>Pseudomonadota</taxon>
        <taxon>Alphaproteobacteria</taxon>
        <taxon>Rhodobacterales</taxon>
        <taxon>Paracoccaceae</taxon>
        <taxon>Amaricoccus</taxon>
    </lineage>
</organism>
<dbReference type="Proteomes" id="UP000549457">
    <property type="component" value="Unassembled WGS sequence"/>
</dbReference>